<evidence type="ECO:0000256" key="5">
    <source>
        <dbReference type="ARBA" id="ARBA00022970"/>
    </source>
</evidence>
<dbReference type="InterPro" id="IPR003439">
    <property type="entry name" value="ABC_transporter-like_ATP-bd"/>
</dbReference>
<dbReference type="GO" id="GO:0005524">
    <property type="term" value="F:ATP binding"/>
    <property type="evidence" value="ECO:0007669"/>
    <property type="project" value="UniProtKB-KW"/>
</dbReference>
<dbReference type="GO" id="GO:0015658">
    <property type="term" value="F:branched-chain amino acid transmembrane transporter activity"/>
    <property type="evidence" value="ECO:0007669"/>
    <property type="project" value="TreeGrafter"/>
</dbReference>
<evidence type="ECO:0000313" key="10">
    <source>
        <dbReference type="EMBL" id="CAB4950558.1"/>
    </source>
</evidence>
<accession>A0A6J6AC27</accession>
<keyword evidence="2" id="KW-0813">Transport</keyword>
<dbReference type="EMBL" id="CAFBIZ010000224">
    <property type="protein sequence ID" value="CAB4852064.1"/>
    <property type="molecule type" value="Genomic_DNA"/>
</dbReference>
<keyword evidence="3" id="KW-0547">Nucleotide-binding</keyword>
<dbReference type="InterPro" id="IPR003593">
    <property type="entry name" value="AAA+_ATPase"/>
</dbReference>
<organism evidence="7">
    <name type="scientific">freshwater metagenome</name>
    <dbReference type="NCBI Taxonomy" id="449393"/>
    <lineage>
        <taxon>unclassified sequences</taxon>
        <taxon>metagenomes</taxon>
        <taxon>ecological metagenomes</taxon>
    </lineage>
</organism>
<name>A0A6J6AC27_9ZZZZ</name>
<dbReference type="PROSITE" id="PS50893">
    <property type="entry name" value="ABC_TRANSPORTER_2"/>
    <property type="match status" value="1"/>
</dbReference>
<dbReference type="GO" id="GO:0016887">
    <property type="term" value="F:ATP hydrolysis activity"/>
    <property type="evidence" value="ECO:0007669"/>
    <property type="project" value="InterPro"/>
</dbReference>
<dbReference type="EMBL" id="CAEZYF010000037">
    <property type="protein sequence ID" value="CAB4748293.1"/>
    <property type="molecule type" value="Genomic_DNA"/>
</dbReference>
<dbReference type="InterPro" id="IPR027417">
    <property type="entry name" value="P-loop_NTPase"/>
</dbReference>
<evidence type="ECO:0000256" key="3">
    <source>
        <dbReference type="ARBA" id="ARBA00022741"/>
    </source>
</evidence>
<reference evidence="7" key="1">
    <citation type="submission" date="2020-05" db="EMBL/GenBank/DDBJ databases">
        <authorList>
            <person name="Chiriac C."/>
            <person name="Salcher M."/>
            <person name="Ghai R."/>
            <person name="Kavagutti S V."/>
        </authorList>
    </citation>
    <scope>NUCLEOTIDE SEQUENCE</scope>
</reference>
<dbReference type="PROSITE" id="PS00211">
    <property type="entry name" value="ABC_TRANSPORTER_1"/>
    <property type="match status" value="1"/>
</dbReference>
<evidence type="ECO:0000256" key="4">
    <source>
        <dbReference type="ARBA" id="ARBA00022840"/>
    </source>
</evidence>
<evidence type="ECO:0000313" key="8">
    <source>
        <dbReference type="EMBL" id="CAB4748293.1"/>
    </source>
</evidence>
<dbReference type="CDD" id="cd03224">
    <property type="entry name" value="ABC_TM1139_LivF_branched"/>
    <property type="match status" value="1"/>
</dbReference>
<dbReference type="Pfam" id="PF00005">
    <property type="entry name" value="ABC_tran"/>
    <property type="match status" value="1"/>
</dbReference>
<sequence length="248" mass="25914">MTALLELRNVSAGYGAFRALFGVSVEVQPGEAVAILGANGVGKTTLARVATGLLAPTSGTVLVDGVDMSGTATYRFARAGVAHAPEGRSVFATLSVEDNLRLSFRQSKGRANTPAALAKAFELFPMLAARRHQIAGTLSGGQQRMLAMARVIIEEPKLLVADELSLGLAPIVVDEVYRSLRRLKESGSALLIVEQHVGHALALCDRAILLDRGTVSWSGPAREAAERVATHVFENDSGNDGDAAAAAG</sequence>
<dbReference type="EMBL" id="CAFBMT010000022">
    <property type="protein sequence ID" value="CAB4950558.1"/>
    <property type="molecule type" value="Genomic_DNA"/>
</dbReference>
<evidence type="ECO:0000313" key="7">
    <source>
        <dbReference type="EMBL" id="CAB4365779.1"/>
    </source>
</evidence>
<protein>
    <submittedName>
        <fullName evidence="7">Unannotated protein</fullName>
    </submittedName>
</protein>
<dbReference type="InterPro" id="IPR052156">
    <property type="entry name" value="BCAA_Transport_ATP-bd_LivF"/>
</dbReference>
<dbReference type="EMBL" id="CAESGF010000047">
    <property type="protein sequence ID" value="CAB4365779.1"/>
    <property type="molecule type" value="Genomic_DNA"/>
</dbReference>
<dbReference type="EMBL" id="CAFBOL010000055">
    <property type="protein sequence ID" value="CAB4998063.1"/>
    <property type="molecule type" value="Genomic_DNA"/>
</dbReference>
<dbReference type="Gene3D" id="3.40.50.300">
    <property type="entry name" value="P-loop containing nucleotide triphosphate hydrolases"/>
    <property type="match status" value="1"/>
</dbReference>
<gene>
    <name evidence="8" type="ORF">UFOPK2656_03376</name>
    <name evidence="9" type="ORF">UFOPK3268_01490</name>
    <name evidence="10" type="ORF">UFOPK3651_02814</name>
    <name evidence="11" type="ORF">UFOPK3931_01943</name>
    <name evidence="7" type="ORF">UFOPK4189_03520</name>
</gene>
<keyword evidence="4" id="KW-0067">ATP-binding</keyword>
<evidence type="ECO:0000256" key="1">
    <source>
        <dbReference type="ARBA" id="ARBA00005417"/>
    </source>
</evidence>
<evidence type="ECO:0000313" key="9">
    <source>
        <dbReference type="EMBL" id="CAB4852064.1"/>
    </source>
</evidence>
<dbReference type="SUPFAM" id="SSF52540">
    <property type="entry name" value="P-loop containing nucleoside triphosphate hydrolases"/>
    <property type="match status" value="1"/>
</dbReference>
<dbReference type="PANTHER" id="PTHR43820">
    <property type="entry name" value="HIGH-AFFINITY BRANCHED-CHAIN AMINO ACID TRANSPORT ATP-BINDING PROTEIN LIVF"/>
    <property type="match status" value="1"/>
</dbReference>
<keyword evidence="5" id="KW-0029">Amino-acid transport</keyword>
<comment type="similarity">
    <text evidence="1">Belongs to the ABC transporter superfamily.</text>
</comment>
<dbReference type="SMART" id="SM00382">
    <property type="entry name" value="AAA"/>
    <property type="match status" value="1"/>
</dbReference>
<dbReference type="AlphaFoldDB" id="A0A6J6AC27"/>
<evidence type="ECO:0000259" key="6">
    <source>
        <dbReference type="PROSITE" id="PS50893"/>
    </source>
</evidence>
<dbReference type="PANTHER" id="PTHR43820:SF4">
    <property type="entry name" value="HIGH-AFFINITY BRANCHED-CHAIN AMINO ACID TRANSPORT ATP-BINDING PROTEIN LIVF"/>
    <property type="match status" value="1"/>
</dbReference>
<evidence type="ECO:0000256" key="2">
    <source>
        <dbReference type="ARBA" id="ARBA00022448"/>
    </source>
</evidence>
<proteinExistence type="inferred from homology"/>
<dbReference type="GO" id="GO:0015807">
    <property type="term" value="P:L-amino acid transport"/>
    <property type="evidence" value="ECO:0007669"/>
    <property type="project" value="TreeGrafter"/>
</dbReference>
<feature type="domain" description="ABC transporter" evidence="6">
    <location>
        <begin position="5"/>
        <end position="237"/>
    </location>
</feature>
<evidence type="ECO:0000313" key="11">
    <source>
        <dbReference type="EMBL" id="CAB4998063.1"/>
    </source>
</evidence>
<dbReference type="InterPro" id="IPR017871">
    <property type="entry name" value="ABC_transporter-like_CS"/>
</dbReference>